<dbReference type="STRING" id="1165861.A0A0L0VGL8"/>
<comment type="caution">
    <text evidence="2">The sequence shown here is derived from an EMBL/GenBank/DDBJ whole genome shotgun (WGS) entry which is preliminary data.</text>
</comment>
<dbReference type="EMBL" id="AJIL01000057">
    <property type="protein sequence ID" value="KNE98435.1"/>
    <property type="molecule type" value="Genomic_DNA"/>
</dbReference>
<dbReference type="Proteomes" id="UP000054564">
    <property type="component" value="Unassembled WGS sequence"/>
</dbReference>
<feature type="compositionally biased region" description="Low complexity" evidence="1">
    <location>
        <begin position="738"/>
        <end position="748"/>
    </location>
</feature>
<feature type="compositionally biased region" description="Polar residues" evidence="1">
    <location>
        <begin position="697"/>
        <end position="737"/>
    </location>
</feature>
<feature type="compositionally biased region" description="Polar residues" evidence="1">
    <location>
        <begin position="507"/>
        <end position="516"/>
    </location>
</feature>
<feature type="compositionally biased region" description="Polar residues" evidence="1">
    <location>
        <begin position="653"/>
        <end position="685"/>
    </location>
</feature>
<feature type="compositionally biased region" description="Polar residues" evidence="1">
    <location>
        <begin position="437"/>
        <end position="446"/>
    </location>
</feature>
<feature type="region of interest" description="Disordered" evidence="1">
    <location>
        <begin position="169"/>
        <end position="393"/>
    </location>
</feature>
<feature type="region of interest" description="Disordered" evidence="1">
    <location>
        <begin position="1113"/>
        <end position="1260"/>
    </location>
</feature>
<evidence type="ECO:0000313" key="3">
    <source>
        <dbReference type="Proteomes" id="UP000054564"/>
    </source>
</evidence>
<feature type="region of interest" description="Disordered" evidence="1">
    <location>
        <begin position="608"/>
        <end position="799"/>
    </location>
</feature>
<feature type="region of interest" description="Disordered" evidence="1">
    <location>
        <begin position="1393"/>
        <end position="1460"/>
    </location>
</feature>
<feature type="compositionally biased region" description="Low complexity" evidence="1">
    <location>
        <begin position="1195"/>
        <end position="1213"/>
    </location>
</feature>
<feature type="compositionally biased region" description="Polar residues" evidence="1">
    <location>
        <begin position="1181"/>
        <end position="1194"/>
    </location>
</feature>
<evidence type="ECO:0000256" key="1">
    <source>
        <dbReference type="SAM" id="MobiDB-lite"/>
    </source>
</evidence>
<sequence>MPTLRPRSNPISYANNGAGGQPAKKEKEPMPSDGLKVPNLKAALEHHNIPFSNNLRRPGLAKLYDKLMTSLPGRARPEAASEPAPPITTKRKHSFENARSNHLLISDQELKRALKQLNISHRPHARRATLLKLYNQHLAKEKNSRVDTNQNEEDDHACKRRCRDLQTDSRIPLLVPPSTSPKAIDSCTKNISLPTDPPANPIPDRSPNLSAKEPLTCPKEAQQAEASPLNQSILKEELVRKGHEAPTTSGLPSKRRRRNRCGSPNSNHQPIRRRRKPRRDPDQDELQEYNFVAQLSKPLRRPEKRPATPSHFSVDPHCPHEPSTSNPHNEHKESSNSFQATPQRTPTSPLIDQPVPQPSKILIDSQSNSSQSITTRSQPQCTSLSGTPGLIDSPSQSQVIYKLISPDLSDAQFQSQFVDQSEPHKKNPPINEDTIDSLPNGQQSIVPTRDGKGKQRAQFECPGILADNRVDYEGNDDSTAIRRLNRSVTNSKKRDPPHKKQKHRKASTNILTQSQRQLRKLESKKARQINKKSKKIKKNPSLDHISPLSQDEAQPVELPSASLFPHASSPEIHDAQIQTGLNEPNSDVDDEAPIFRICRKKSTLPIIHDSDDEDCAAPESLKKVKPPPTPSDFSAHLLEPQTHLPHKEHEESSNNFQASPQRTPTSPLIDQPLSQPINQPLSQPINLPIDTDPNSHHAISTCLQPQETSLSGTPSLIDSQSPSQVIQPSTSPDLSNGQSQSQVVDQSQPPKTNSPINTGTTDSPSNVQQSSYQIISTPDRKRKEMSQSKWPRPPQLNTHQIKGILVENRVDFDANSDRTAIAQLYRTFIESTKQDLPHKKHKHQKDLANNPATSQRRLQKPKSKKVTINTTSIDQTSFFPSLELIPPLSQDLTQSVEFSVPSLLPHPNSTEINDAQILTSSSEPNSDIDEAPISRTRQSKSSLLIIPDSDDEYEEIAPPDIQGRRLDSLNAPTPINNCLVNLVSTSQGHIPSMSPPQEQQATSTLPQGQTPTSPAPQIHDTESISPTEKLLDISNIPALTCDSHVKRRSEDTPDQLPLSDGLTVLEMRNFLDKFDVAYKKRDKKARITALYNSLRTRQSRLFRKKYKRQRLGLTSKTRVIESSSSEGDRCPTTPQRRRHRTRSSNKGKEVLKDAGNSYNFTFHPSTIPVRQPTDHRPPSTGPTVSQSYPAQVTLSPSQPVFISSSSSPHPINPAQSTIQRNSTPQVAPSTPPLPLHPAQNHISPHPIPMSPNSHHSHQSFNLQTDDPLIAENEENLHNTEPNVTNWRSSVHHDGTSGHDANFSCGASHDSEFRLLTSYAAQSVKVSRKIYYRLGQVVENLEDLKERTSAGASHLATTSQPAAPTSKTQNVVKTPQGGRINRLIRIHVSTLLGDHGALLPHPPGDGNEQDLPETEEARNPRSDLDDEAGSRESSDNESRNSLESGTRVGHSTGPSHPAASEETLEIMGRMIREAGIESFQPDFTQTCSSPDNNYLWDLAVQIFVELVVSGEYSGINLETFTPVEIRAAIERHVTQRLQRRYRQENKWTVERKAAHSKRLRCTSRLYNLRNARVNFLESVPGMGSLAPIVKACTSDDDTDDEYQQAIQVSYRKGEPKRCITRQVPWRHPRIARLMIDIDTLRARAMESTPKGPSGAAARIRRRDTALQLPSQIKAPSNIPKGCFNSSWLESLPPHRKIALKMRSTAVKPGITRVKDLVSRV</sequence>
<keyword evidence="3" id="KW-1185">Reference proteome</keyword>
<gene>
    <name evidence="2" type="ORF">PSTG_08349</name>
</gene>
<accession>A0A0L0VGL8</accession>
<proteinExistence type="predicted"/>
<feature type="region of interest" description="Disordered" evidence="1">
    <location>
        <begin position="986"/>
        <end position="1021"/>
    </location>
</feature>
<feature type="compositionally biased region" description="Polar residues" evidence="1">
    <location>
        <begin position="1214"/>
        <end position="1228"/>
    </location>
</feature>
<feature type="compositionally biased region" description="Polar residues" evidence="1">
    <location>
        <begin position="224"/>
        <end position="233"/>
    </location>
</feature>
<feature type="compositionally biased region" description="Polar residues" evidence="1">
    <location>
        <begin position="335"/>
        <end position="350"/>
    </location>
</feature>
<feature type="compositionally biased region" description="Polar residues" evidence="1">
    <location>
        <begin position="986"/>
        <end position="1012"/>
    </location>
</feature>
<feature type="compositionally biased region" description="Polar residues" evidence="1">
    <location>
        <begin position="364"/>
        <end position="386"/>
    </location>
</feature>
<reference evidence="3" key="1">
    <citation type="submission" date="2014-03" db="EMBL/GenBank/DDBJ databases">
        <title>The Genome Sequence of Puccinia striiformis f. sp. tritici PST-78.</title>
        <authorList>
            <consortium name="The Broad Institute Genome Sequencing Platform"/>
            <person name="Cuomo C."/>
            <person name="Hulbert S."/>
            <person name="Chen X."/>
            <person name="Walker B."/>
            <person name="Young S.K."/>
            <person name="Zeng Q."/>
            <person name="Gargeya S."/>
            <person name="Fitzgerald M."/>
            <person name="Haas B."/>
            <person name="Abouelleil A."/>
            <person name="Alvarado L."/>
            <person name="Arachchi H.M."/>
            <person name="Berlin A.M."/>
            <person name="Chapman S.B."/>
            <person name="Goldberg J."/>
            <person name="Griggs A."/>
            <person name="Gujja S."/>
            <person name="Hansen M."/>
            <person name="Howarth C."/>
            <person name="Imamovic A."/>
            <person name="Larimer J."/>
            <person name="McCowan C."/>
            <person name="Montmayeur A."/>
            <person name="Murphy C."/>
            <person name="Neiman D."/>
            <person name="Pearson M."/>
            <person name="Priest M."/>
            <person name="Roberts A."/>
            <person name="Saif S."/>
            <person name="Shea T."/>
            <person name="Sisk P."/>
            <person name="Sykes S."/>
            <person name="Wortman J."/>
            <person name="Nusbaum C."/>
            <person name="Birren B."/>
        </authorList>
    </citation>
    <scope>NUCLEOTIDE SEQUENCE [LARGE SCALE GENOMIC DNA]</scope>
    <source>
        <strain evidence="3">race PST-78</strain>
    </source>
</reference>
<feature type="compositionally biased region" description="Polar residues" evidence="1">
    <location>
        <begin position="1113"/>
        <end position="1125"/>
    </location>
</feature>
<feature type="compositionally biased region" description="Basic residues" evidence="1">
    <location>
        <begin position="526"/>
        <end position="538"/>
    </location>
</feature>
<feature type="region of interest" description="Disordered" evidence="1">
    <location>
        <begin position="1348"/>
        <end position="1377"/>
    </location>
</feature>
<protein>
    <submittedName>
        <fullName evidence="2">Uncharacterized protein</fullName>
    </submittedName>
</protein>
<feature type="region of interest" description="Disordered" evidence="1">
    <location>
        <begin position="468"/>
        <end position="555"/>
    </location>
</feature>
<feature type="region of interest" description="Disordered" evidence="1">
    <location>
        <begin position="833"/>
        <end position="867"/>
    </location>
</feature>
<feature type="region of interest" description="Disordered" evidence="1">
    <location>
        <begin position="74"/>
        <end position="95"/>
    </location>
</feature>
<feature type="region of interest" description="Disordered" evidence="1">
    <location>
        <begin position="415"/>
        <end position="456"/>
    </location>
</feature>
<evidence type="ECO:0000313" key="2">
    <source>
        <dbReference type="EMBL" id="KNE98435.1"/>
    </source>
</evidence>
<feature type="compositionally biased region" description="Basic residues" evidence="1">
    <location>
        <begin position="1135"/>
        <end position="1145"/>
    </location>
</feature>
<feature type="compositionally biased region" description="Basic residues" evidence="1">
    <location>
        <begin position="495"/>
        <end position="506"/>
    </location>
</feature>
<feature type="compositionally biased region" description="Polar residues" evidence="1">
    <location>
        <begin position="1250"/>
        <end position="1260"/>
    </location>
</feature>
<feature type="compositionally biased region" description="Polar residues" evidence="1">
    <location>
        <begin position="1354"/>
        <end position="1372"/>
    </location>
</feature>
<feature type="compositionally biased region" description="Basic and acidic residues" evidence="1">
    <location>
        <begin position="234"/>
        <end position="244"/>
    </location>
</feature>
<feature type="compositionally biased region" description="Polar residues" evidence="1">
    <location>
        <begin position="749"/>
        <end position="776"/>
    </location>
</feature>
<feature type="region of interest" description="Disordered" evidence="1">
    <location>
        <begin position="1"/>
        <end position="36"/>
    </location>
</feature>
<name>A0A0L0VGL8_9BASI</name>
<organism evidence="2 3">
    <name type="scientific">Puccinia striiformis f. sp. tritici PST-78</name>
    <dbReference type="NCBI Taxonomy" id="1165861"/>
    <lineage>
        <taxon>Eukaryota</taxon>
        <taxon>Fungi</taxon>
        <taxon>Dikarya</taxon>
        <taxon>Basidiomycota</taxon>
        <taxon>Pucciniomycotina</taxon>
        <taxon>Pucciniomycetes</taxon>
        <taxon>Pucciniales</taxon>
        <taxon>Pucciniaceae</taxon>
        <taxon>Puccinia</taxon>
    </lineage>
</organism>
<feature type="compositionally biased region" description="Basic and acidic residues" evidence="1">
    <location>
        <begin position="1414"/>
        <end position="1439"/>
    </location>
</feature>